<dbReference type="Proteomes" id="UP001596020">
    <property type="component" value="Unassembled WGS sequence"/>
</dbReference>
<comment type="caution">
    <text evidence="1">The sequence shown here is derived from an EMBL/GenBank/DDBJ whole genome shotgun (WGS) entry which is preliminary data.</text>
</comment>
<accession>A0ABV9K904</accession>
<protein>
    <submittedName>
        <fullName evidence="1">Uncharacterized protein</fullName>
    </submittedName>
</protein>
<name>A0ABV9K904_9PORP</name>
<sequence>MEIIISFTIFLMMMLLGGLSLQDRRVCPSGSNQFAIPARIQISPSNLLLLPAVKFATEDYYLLNIVAPTNAQKGAQINLISTDIHPFRG</sequence>
<gene>
    <name evidence="1" type="ORF">ACFO3G_07415</name>
</gene>
<dbReference type="EMBL" id="JBHSGO010000199">
    <property type="protein sequence ID" value="MFC4666423.1"/>
    <property type="molecule type" value="Genomic_DNA"/>
</dbReference>
<evidence type="ECO:0000313" key="1">
    <source>
        <dbReference type="EMBL" id="MFC4666423.1"/>
    </source>
</evidence>
<dbReference type="RefSeq" id="WP_380079476.1">
    <property type="nucleotide sequence ID" value="NZ_JBHSGO010000199.1"/>
</dbReference>
<proteinExistence type="predicted"/>
<organism evidence="1 2">
    <name type="scientific">Falsiporphyromonas endometrii</name>
    <dbReference type="NCBI Taxonomy" id="1387297"/>
    <lineage>
        <taxon>Bacteria</taxon>
        <taxon>Pseudomonadati</taxon>
        <taxon>Bacteroidota</taxon>
        <taxon>Bacteroidia</taxon>
        <taxon>Bacteroidales</taxon>
        <taxon>Porphyromonadaceae</taxon>
        <taxon>Falsiporphyromonas</taxon>
    </lineage>
</organism>
<reference evidence="2" key="1">
    <citation type="journal article" date="2019" name="Int. J. Syst. Evol. Microbiol.">
        <title>The Global Catalogue of Microorganisms (GCM) 10K type strain sequencing project: providing services to taxonomists for standard genome sequencing and annotation.</title>
        <authorList>
            <consortium name="The Broad Institute Genomics Platform"/>
            <consortium name="The Broad Institute Genome Sequencing Center for Infectious Disease"/>
            <person name="Wu L."/>
            <person name="Ma J."/>
        </authorList>
    </citation>
    <scope>NUCLEOTIDE SEQUENCE [LARGE SCALE GENOMIC DNA]</scope>
    <source>
        <strain evidence="2">CGMCC 4.7357</strain>
    </source>
</reference>
<keyword evidence="2" id="KW-1185">Reference proteome</keyword>
<evidence type="ECO:0000313" key="2">
    <source>
        <dbReference type="Proteomes" id="UP001596020"/>
    </source>
</evidence>